<feature type="compositionally biased region" description="Low complexity" evidence="1">
    <location>
        <begin position="359"/>
        <end position="372"/>
    </location>
</feature>
<dbReference type="Proteomes" id="UP000613740">
    <property type="component" value="Unassembled WGS sequence"/>
</dbReference>
<evidence type="ECO:0000259" key="2">
    <source>
        <dbReference type="PROSITE" id="PS50011"/>
    </source>
</evidence>
<dbReference type="InterPro" id="IPR008271">
    <property type="entry name" value="Ser/Thr_kinase_AS"/>
</dbReference>
<evidence type="ECO:0000313" key="3">
    <source>
        <dbReference type="EMBL" id="KAG2450852.1"/>
    </source>
</evidence>
<dbReference type="SUPFAM" id="SSF56112">
    <property type="entry name" value="Protein kinase-like (PK-like)"/>
    <property type="match status" value="1"/>
</dbReference>
<feature type="compositionally biased region" description="Gly residues" evidence="1">
    <location>
        <begin position="250"/>
        <end position="261"/>
    </location>
</feature>
<name>A0A835WND1_9CHLO</name>
<feature type="compositionally biased region" description="Low complexity" evidence="1">
    <location>
        <begin position="318"/>
        <end position="331"/>
    </location>
</feature>
<accession>A0A835WND1</accession>
<feature type="region of interest" description="Disordered" evidence="1">
    <location>
        <begin position="359"/>
        <end position="400"/>
    </location>
</feature>
<dbReference type="OrthoDB" id="537312at2759"/>
<feature type="compositionally biased region" description="Low complexity" evidence="1">
    <location>
        <begin position="440"/>
        <end position="462"/>
    </location>
</feature>
<sequence>MFLCLGFGRSRSKAAALAKAKAEVERAGHAQPQPQLVAVAVPVHVGGAATAAAGVAAPPAQPAASSYGDTEAGGRSAAVAVPPAALVGRPHQGSAGSAAGAEVAVSAAAPVAAAAVGMTAAAAAAAADTAAPSPGPPPSFPQIRVATTRPLATALANLRDLGPRARAMTPRTLAGLARDIAGGGGDGDGGDGDGADVDTKDSRSSKDTNGGDSYRSGTTGTAGGGGSLGRARPASKSSAVQQLDEHGVESGSGGTGKGSGKGPRYMLDSGGHLAPAEHGLSASVPHCSGSATGGSIGGGGGGGSIGNGSGTCRGKRYSSGSGVSRITSGSGSTRGGGAERRLQAIAAGGLEDVAEAASEAADAAAGTAGPKARSFAATGSTANTDTPREHTREGSDDLLPPSAAVTRAAAGAASSVASAPTATPASAAGPVAPPARPARVRLAAPPSAVVAASSAAGRSGTSEVDGDEDEWRGADQGVFTAAPHEVAVDVTPVPLLPRGSHPCRPPPPPPPEAAAATAPAAAAGGAGAQEVRLLPVIRGSGTYGKVVEGMYGDQRVAVKVLSGMAAAPAAAAGGGTLSASAAELAAAAVRRQRRAFEQEAQILERCHHPHVVRLLAYNLRAPRPVLVLELTDTSLARLIRPAGGTLGRLLPLRAVISIAADIARALEFIHPAIVHRDLKPANVLVNHPDSDRPIAKLTDFGLAKVRAVDAISAQQLQEQRPHPAPPPRHPHPSLLHNHPHHPNTAHVGDHAEVGTPAYMSPETFDPDTTIISDRTDIYSLGVIIWELLTGCVPWAGFNAMQIAFAVTIMQERLPVAGLLDETAPPGTGGATRCPPALRQLMLSCWEHEPARRPSAAEVLRQLAVIEQCLERQEAQQRAQQALWAASRRSSSISVSVSASASAYGSATYAARAGAAGHAESRGRGAAGSAGEAYLSAPGGLRGGQVRGAAAAAGAAAAETAPPQPRSQAQPHAHHHNQGRALQPHSELRDERTGYGAAGASSGPGVRAQQPQAAALQLPPAALVPGLAAGAELPLPPPPDTPYGADDFEIVML</sequence>
<feature type="compositionally biased region" description="Pro residues" evidence="1">
    <location>
        <begin position="503"/>
        <end position="512"/>
    </location>
</feature>
<proteinExistence type="predicted"/>
<dbReference type="PROSITE" id="PS00108">
    <property type="entry name" value="PROTEIN_KINASE_ST"/>
    <property type="match status" value="1"/>
</dbReference>
<feature type="region of interest" description="Disordered" evidence="1">
    <location>
        <begin position="714"/>
        <end position="743"/>
    </location>
</feature>
<protein>
    <recommendedName>
        <fullName evidence="2">Protein kinase domain-containing protein</fullName>
    </recommendedName>
</protein>
<organism evidence="3 4">
    <name type="scientific">Chlamydomonas schloesseri</name>
    <dbReference type="NCBI Taxonomy" id="2026947"/>
    <lineage>
        <taxon>Eukaryota</taxon>
        <taxon>Viridiplantae</taxon>
        <taxon>Chlorophyta</taxon>
        <taxon>core chlorophytes</taxon>
        <taxon>Chlorophyceae</taxon>
        <taxon>CS clade</taxon>
        <taxon>Chlamydomonadales</taxon>
        <taxon>Chlamydomonadaceae</taxon>
        <taxon>Chlamydomonas</taxon>
    </lineage>
</organism>
<dbReference type="InterPro" id="IPR000719">
    <property type="entry name" value="Prot_kinase_dom"/>
</dbReference>
<dbReference type="EMBL" id="JAEHOD010000010">
    <property type="protein sequence ID" value="KAG2450852.1"/>
    <property type="molecule type" value="Genomic_DNA"/>
</dbReference>
<dbReference type="GO" id="GO:0004674">
    <property type="term" value="F:protein serine/threonine kinase activity"/>
    <property type="evidence" value="ECO:0007669"/>
    <property type="project" value="TreeGrafter"/>
</dbReference>
<dbReference type="InterPro" id="IPR051681">
    <property type="entry name" value="Ser/Thr_Kinases-Pseudokinases"/>
</dbReference>
<dbReference type="GO" id="GO:0005524">
    <property type="term" value="F:ATP binding"/>
    <property type="evidence" value="ECO:0007669"/>
    <property type="project" value="InterPro"/>
</dbReference>
<dbReference type="PANTHER" id="PTHR44329:SF214">
    <property type="entry name" value="PROTEIN KINASE DOMAIN-CONTAINING PROTEIN"/>
    <property type="match status" value="1"/>
</dbReference>
<gene>
    <name evidence="3" type="ORF">HYH02_004686</name>
</gene>
<dbReference type="PANTHER" id="PTHR44329">
    <property type="entry name" value="SERINE/THREONINE-PROTEIN KINASE TNNI3K-RELATED"/>
    <property type="match status" value="1"/>
</dbReference>
<feature type="compositionally biased region" description="Low complexity" evidence="1">
    <location>
        <begin position="997"/>
        <end position="1013"/>
    </location>
</feature>
<comment type="caution">
    <text evidence="3">The sequence shown here is derived from an EMBL/GenBank/DDBJ whole genome shotgun (WGS) entry which is preliminary data.</text>
</comment>
<dbReference type="Gene3D" id="3.30.200.20">
    <property type="entry name" value="Phosphorylase Kinase, domain 1"/>
    <property type="match status" value="1"/>
</dbReference>
<feature type="compositionally biased region" description="Basic and acidic residues" evidence="1">
    <location>
        <begin position="197"/>
        <end position="206"/>
    </location>
</feature>
<feature type="region of interest" description="Disordered" evidence="1">
    <location>
        <begin position="419"/>
        <end position="470"/>
    </location>
</feature>
<feature type="compositionally biased region" description="Low complexity" evidence="1">
    <location>
        <begin position="951"/>
        <end position="960"/>
    </location>
</feature>
<dbReference type="Gene3D" id="1.10.510.10">
    <property type="entry name" value="Transferase(Phosphotransferase) domain 1"/>
    <property type="match status" value="1"/>
</dbReference>
<feature type="compositionally biased region" description="Basic and acidic residues" evidence="1">
    <location>
        <begin position="386"/>
        <end position="395"/>
    </location>
</feature>
<keyword evidence="4" id="KW-1185">Reference proteome</keyword>
<reference evidence="3" key="1">
    <citation type="journal article" date="2020" name="bioRxiv">
        <title>Comparative genomics of Chlamydomonas.</title>
        <authorList>
            <person name="Craig R.J."/>
            <person name="Hasan A.R."/>
            <person name="Ness R.W."/>
            <person name="Keightley P.D."/>
        </authorList>
    </citation>
    <scope>NUCLEOTIDE SEQUENCE</scope>
    <source>
        <strain evidence="3">CCAP 11/173</strain>
    </source>
</reference>
<evidence type="ECO:0000256" key="1">
    <source>
        <dbReference type="SAM" id="MobiDB-lite"/>
    </source>
</evidence>
<feature type="compositionally biased region" description="Low complexity" evidence="1">
    <location>
        <begin position="419"/>
        <end position="430"/>
    </location>
</feature>
<evidence type="ECO:0000313" key="4">
    <source>
        <dbReference type="Proteomes" id="UP000613740"/>
    </source>
</evidence>
<dbReference type="Pfam" id="PF00069">
    <property type="entry name" value="Pkinase"/>
    <property type="match status" value="2"/>
</dbReference>
<dbReference type="AlphaFoldDB" id="A0A835WND1"/>
<feature type="region of interest" description="Disordered" evidence="1">
    <location>
        <begin position="177"/>
        <end position="287"/>
    </location>
</feature>
<dbReference type="SMART" id="SM00220">
    <property type="entry name" value="S_TKc"/>
    <property type="match status" value="1"/>
</dbReference>
<dbReference type="PROSITE" id="PS50011">
    <property type="entry name" value="PROTEIN_KINASE_DOM"/>
    <property type="match status" value="1"/>
</dbReference>
<feature type="region of interest" description="Disordered" evidence="1">
    <location>
        <begin position="310"/>
        <end position="340"/>
    </location>
</feature>
<feature type="domain" description="Protein kinase" evidence="2">
    <location>
        <begin position="532"/>
        <end position="864"/>
    </location>
</feature>
<feature type="region of interest" description="Disordered" evidence="1">
    <location>
        <begin position="951"/>
        <end position="1013"/>
    </location>
</feature>
<dbReference type="InterPro" id="IPR011009">
    <property type="entry name" value="Kinase-like_dom_sf"/>
</dbReference>
<feature type="region of interest" description="Disordered" evidence="1">
    <location>
        <begin position="497"/>
        <end position="521"/>
    </location>
</feature>